<evidence type="ECO:0000313" key="2">
    <source>
        <dbReference type="Proteomes" id="UP001549110"/>
    </source>
</evidence>
<accession>A0ABV2EE77</accession>
<protein>
    <submittedName>
        <fullName evidence="1">Uncharacterized protein</fullName>
    </submittedName>
</protein>
<comment type="caution">
    <text evidence="1">The sequence shown here is derived from an EMBL/GenBank/DDBJ whole genome shotgun (WGS) entry which is preliminary data.</text>
</comment>
<sequence length="95" mass="9884">MAMRTSAALSVVAVNQIQAGPSVADQIRLLQAQAKALARDQIGALETALLQVERLSAEIANGGEAYPVGIREIARRLAEDCEASGNTLKAIAGRA</sequence>
<name>A0ABV2EE77_9CAUL</name>
<gene>
    <name evidence="1" type="ORF">ABID41_000418</name>
</gene>
<organism evidence="1 2">
    <name type="scientific">Phenylobacterium koreense</name>
    <dbReference type="NCBI Taxonomy" id="266125"/>
    <lineage>
        <taxon>Bacteria</taxon>
        <taxon>Pseudomonadati</taxon>
        <taxon>Pseudomonadota</taxon>
        <taxon>Alphaproteobacteria</taxon>
        <taxon>Caulobacterales</taxon>
        <taxon>Caulobacteraceae</taxon>
        <taxon>Phenylobacterium</taxon>
    </lineage>
</organism>
<keyword evidence="2" id="KW-1185">Reference proteome</keyword>
<evidence type="ECO:0000313" key="1">
    <source>
        <dbReference type="EMBL" id="MET3525323.1"/>
    </source>
</evidence>
<dbReference type="Proteomes" id="UP001549110">
    <property type="component" value="Unassembled WGS sequence"/>
</dbReference>
<dbReference type="EMBL" id="JBEPLU010000001">
    <property type="protein sequence ID" value="MET3525323.1"/>
    <property type="molecule type" value="Genomic_DNA"/>
</dbReference>
<proteinExistence type="predicted"/>
<dbReference type="RefSeq" id="WP_331931791.1">
    <property type="nucleotide sequence ID" value="NZ_JBEPLU010000001.1"/>
</dbReference>
<reference evidence="1 2" key="1">
    <citation type="submission" date="2024-06" db="EMBL/GenBank/DDBJ databases">
        <title>Genomic Encyclopedia of Type Strains, Phase IV (KMG-IV): sequencing the most valuable type-strain genomes for metagenomic binning, comparative biology and taxonomic classification.</title>
        <authorList>
            <person name="Goeker M."/>
        </authorList>
    </citation>
    <scope>NUCLEOTIDE SEQUENCE [LARGE SCALE GENOMIC DNA]</scope>
    <source>
        <strain evidence="1 2">DSM 17809</strain>
    </source>
</reference>